<dbReference type="InterPro" id="IPR035996">
    <property type="entry name" value="4pyrrol_Methylase_sf"/>
</dbReference>
<dbReference type="PROSITE" id="PS01296">
    <property type="entry name" value="RSMI"/>
    <property type="match status" value="1"/>
</dbReference>
<dbReference type="InterPro" id="IPR008189">
    <property type="entry name" value="rRNA_ssu_MeTfrase_I"/>
</dbReference>
<dbReference type="InterPro" id="IPR014777">
    <property type="entry name" value="4pyrrole_Mease_sub1"/>
</dbReference>
<evidence type="ECO:0000313" key="7">
    <source>
        <dbReference type="EMBL" id="GAF77311.1"/>
    </source>
</evidence>
<comment type="caution">
    <text evidence="7">The sequence shown here is derived from an EMBL/GenBank/DDBJ whole genome shotgun (WGS) entry which is preliminary data.</text>
</comment>
<sequence length="221" mass="24901">MLYIVSTPIGNLKDISLRALEVLKNVELIAAEDTRHTRKLLAHYDIHTPLTSYFEHNKFVKSPYLLRKLEEGKDIALVSDSGTPGISDPGYRLITLAIENKIPLTCVPGPTALINALVLSGFPTDRFIFEGYLPVKPGARQKRIREILQEKRTVICYESPHRLLKSLQDMQVLADREIVVLRELTKKFEQVVRGSAASVLGHFQEHPPRGEFVIVVAKPMP</sequence>
<keyword evidence="4" id="KW-0808">Transferase</keyword>
<evidence type="ECO:0000256" key="3">
    <source>
        <dbReference type="ARBA" id="ARBA00022603"/>
    </source>
</evidence>
<feature type="domain" description="Tetrapyrrole methylase" evidence="6">
    <location>
        <begin position="1"/>
        <end position="198"/>
    </location>
</feature>
<dbReference type="NCBIfam" id="TIGR00096">
    <property type="entry name" value="16S rRNA (cytidine(1402)-2'-O)-methyltransferase"/>
    <property type="match status" value="1"/>
</dbReference>
<dbReference type="Gene3D" id="3.40.1010.10">
    <property type="entry name" value="Cobalt-precorrin-4 Transmethylase, Domain 1"/>
    <property type="match status" value="1"/>
</dbReference>
<reference evidence="7" key="1">
    <citation type="journal article" date="2014" name="Front. Microbiol.">
        <title>High frequency of phylogenetically diverse reductive dehalogenase-homologous genes in deep subseafloor sedimentary metagenomes.</title>
        <authorList>
            <person name="Kawai M."/>
            <person name="Futagami T."/>
            <person name="Toyoda A."/>
            <person name="Takaki Y."/>
            <person name="Nishi S."/>
            <person name="Hori S."/>
            <person name="Arai W."/>
            <person name="Tsubouchi T."/>
            <person name="Morono Y."/>
            <person name="Uchiyama I."/>
            <person name="Ito T."/>
            <person name="Fujiyama A."/>
            <person name="Inagaki F."/>
            <person name="Takami H."/>
        </authorList>
    </citation>
    <scope>NUCLEOTIDE SEQUENCE</scope>
    <source>
        <strain evidence="7">Expedition CK06-06</strain>
    </source>
</reference>
<dbReference type="PANTHER" id="PTHR46111:SF1">
    <property type="entry name" value="RIBOSOMAL RNA SMALL SUBUNIT METHYLTRANSFERASE I"/>
    <property type="match status" value="1"/>
</dbReference>
<dbReference type="InterPro" id="IPR018063">
    <property type="entry name" value="SAM_MeTrfase_RsmI_CS"/>
</dbReference>
<keyword evidence="1" id="KW-0963">Cytoplasm</keyword>
<dbReference type="AlphaFoldDB" id="X0SQ94"/>
<dbReference type="PANTHER" id="PTHR46111">
    <property type="entry name" value="RIBOSOMAL RNA SMALL SUBUNIT METHYLTRANSFERASE I"/>
    <property type="match status" value="1"/>
</dbReference>
<evidence type="ECO:0000256" key="1">
    <source>
        <dbReference type="ARBA" id="ARBA00022490"/>
    </source>
</evidence>
<dbReference type="CDD" id="cd11648">
    <property type="entry name" value="RsmI"/>
    <property type="match status" value="1"/>
</dbReference>
<gene>
    <name evidence="7" type="ORF">S01H1_05940</name>
</gene>
<dbReference type="InterPro" id="IPR000878">
    <property type="entry name" value="4pyrrol_Mease"/>
</dbReference>
<evidence type="ECO:0000256" key="5">
    <source>
        <dbReference type="ARBA" id="ARBA00022691"/>
    </source>
</evidence>
<keyword evidence="3" id="KW-0489">Methyltransferase</keyword>
<dbReference type="PIRSF" id="PIRSF005917">
    <property type="entry name" value="MTase_YraL"/>
    <property type="match status" value="1"/>
</dbReference>
<dbReference type="GO" id="GO:0008168">
    <property type="term" value="F:methyltransferase activity"/>
    <property type="evidence" value="ECO:0007669"/>
    <property type="project" value="UniProtKB-KW"/>
</dbReference>
<dbReference type="Gene3D" id="3.30.950.10">
    <property type="entry name" value="Methyltransferase, Cobalt-precorrin-4 Transmethylase, Domain 2"/>
    <property type="match status" value="1"/>
</dbReference>
<dbReference type="FunFam" id="3.40.1010.10:FF:000007">
    <property type="entry name" value="Ribosomal RNA small subunit methyltransferase I"/>
    <property type="match status" value="1"/>
</dbReference>
<proteinExistence type="inferred from homology"/>
<evidence type="ECO:0000256" key="4">
    <source>
        <dbReference type="ARBA" id="ARBA00022679"/>
    </source>
</evidence>
<dbReference type="SUPFAM" id="SSF53790">
    <property type="entry name" value="Tetrapyrrole methylase"/>
    <property type="match status" value="1"/>
</dbReference>
<dbReference type="HAMAP" id="MF_01877">
    <property type="entry name" value="16SrRNA_methyltr_I"/>
    <property type="match status" value="1"/>
</dbReference>
<name>X0SQ94_9ZZZZ</name>
<dbReference type="GO" id="GO:0032259">
    <property type="term" value="P:methylation"/>
    <property type="evidence" value="ECO:0007669"/>
    <property type="project" value="UniProtKB-KW"/>
</dbReference>
<organism evidence="7">
    <name type="scientific">marine sediment metagenome</name>
    <dbReference type="NCBI Taxonomy" id="412755"/>
    <lineage>
        <taxon>unclassified sequences</taxon>
        <taxon>metagenomes</taxon>
        <taxon>ecological metagenomes</taxon>
    </lineage>
</organism>
<keyword evidence="2" id="KW-0698">rRNA processing</keyword>
<evidence type="ECO:0000259" key="6">
    <source>
        <dbReference type="Pfam" id="PF00590"/>
    </source>
</evidence>
<dbReference type="GO" id="GO:0006364">
    <property type="term" value="P:rRNA processing"/>
    <property type="evidence" value="ECO:0007669"/>
    <property type="project" value="UniProtKB-KW"/>
</dbReference>
<accession>X0SQ94</accession>
<evidence type="ECO:0000256" key="2">
    <source>
        <dbReference type="ARBA" id="ARBA00022552"/>
    </source>
</evidence>
<protein>
    <recommendedName>
        <fullName evidence="6">Tetrapyrrole methylase domain-containing protein</fullName>
    </recommendedName>
</protein>
<dbReference type="Pfam" id="PF00590">
    <property type="entry name" value="TP_methylase"/>
    <property type="match status" value="1"/>
</dbReference>
<dbReference type="InterPro" id="IPR014776">
    <property type="entry name" value="4pyrrole_Mease_sub2"/>
</dbReference>
<dbReference type="FunFam" id="3.30.950.10:FF:000002">
    <property type="entry name" value="Ribosomal RNA small subunit methyltransferase I"/>
    <property type="match status" value="1"/>
</dbReference>
<keyword evidence="5" id="KW-0949">S-adenosyl-L-methionine</keyword>
<dbReference type="EMBL" id="BARS01003083">
    <property type="protein sequence ID" value="GAF77311.1"/>
    <property type="molecule type" value="Genomic_DNA"/>
</dbReference>